<reference evidence="13 14" key="1">
    <citation type="submission" date="2017-10" db="EMBL/GenBank/DDBJ databases">
        <title>The draft genome sequence of Lewinella nigricans NBRC 102662.</title>
        <authorList>
            <person name="Wang K."/>
        </authorList>
    </citation>
    <scope>NUCLEOTIDE SEQUENCE [LARGE SCALE GENOMIC DNA]</scope>
    <source>
        <strain evidence="13 14">NBRC 102662</strain>
    </source>
</reference>
<dbReference type="Gene3D" id="2.40.160.20">
    <property type="match status" value="1"/>
</dbReference>
<organism evidence="13 14">
    <name type="scientific">Flavilitoribacter nigricans (strain ATCC 23147 / DSM 23189 / NBRC 102662 / NCIMB 1420 / SS-2)</name>
    <name type="common">Lewinella nigricans</name>
    <dbReference type="NCBI Taxonomy" id="1122177"/>
    <lineage>
        <taxon>Bacteria</taxon>
        <taxon>Pseudomonadati</taxon>
        <taxon>Bacteroidota</taxon>
        <taxon>Saprospiria</taxon>
        <taxon>Saprospirales</taxon>
        <taxon>Lewinellaceae</taxon>
        <taxon>Flavilitoribacter</taxon>
    </lineage>
</organism>
<dbReference type="InterPro" id="IPR011250">
    <property type="entry name" value="OMP/PagP_B-barrel"/>
</dbReference>
<evidence type="ECO:0000256" key="5">
    <source>
        <dbReference type="ARBA" id="ARBA00023065"/>
    </source>
</evidence>
<keyword evidence="8" id="KW-0998">Cell outer membrane</keyword>
<keyword evidence="3" id="KW-1134">Transmembrane beta strand</keyword>
<evidence type="ECO:0000256" key="11">
    <source>
        <dbReference type="SAM" id="SignalP"/>
    </source>
</evidence>
<evidence type="ECO:0000256" key="8">
    <source>
        <dbReference type="ARBA" id="ARBA00023237"/>
    </source>
</evidence>
<dbReference type="InterPro" id="IPR036737">
    <property type="entry name" value="OmpA-like_sf"/>
</dbReference>
<evidence type="ECO:0000256" key="10">
    <source>
        <dbReference type="SAM" id="MobiDB-lite"/>
    </source>
</evidence>
<comment type="caution">
    <text evidence="13">The sequence shown here is derived from an EMBL/GenBank/DDBJ whole genome shotgun (WGS) entry which is preliminary data.</text>
</comment>
<dbReference type="InterPro" id="IPR028974">
    <property type="entry name" value="TSP_type-3_rpt"/>
</dbReference>
<keyword evidence="4" id="KW-0812">Transmembrane</keyword>
<dbReference type="CDD" id="cd07185">
    <property type="entry name" value="OmpA_C-like"/>
    <property type="match status" value="1"/>
</dbReference>
<dbReference type="GO" id="GO:0005509">
    <property type="term" value="F:calcium ion binding"/>
    <property type="evidence" value="ECO:0007669"/>
    <property type="project" value="InterPro"/>
</dbReference>
<feature type="region of interest" description="Disordered" evidence="10">
    <location>
        <begin position="266"/>
        <end position="310"/>
    </location>
</feature>
<feature type="domain" description="OmpA-like" evidence="12">
    <location>
        <begin position="353"/>
        <end position="468"/>
    </location>
</feature>
<dbReference type="PROSITE" id="PS51123">
    <property type="entry name" value="OMPA_2"/>
    <property type="match status" value="1"/>
</dbReference>
<dbReference type="GO" id="GO:0009279">
    <property type="term" value="C:cell outer membrane"/>
    <property type="evidence" value="ECO:0007669"/>
    <property type="project" value="UniProtKB-SubCell"/>
</dbReference>
<evidence type="ECO:0000313" key="13">
    <source>
        <dbReference type="EMBL" id="PHN03330.1"/>
    </source>
</evidence>
<dbReference type="Proteomes" id="UP000223913">
    <property type="component" value="Unassembled WGS sequence"/>
</dbReference>
<accession>A0A2D0N4L4</accession>
<dbReference type="InterPro" id="IPR006665">
    <property type="entry name" value="OmpA-like"/>
</dbReference>
<dbReference type="AlphaFoldDB" id="A0A2D0N4L4"/>
<protein>
    <recommendedName>
        <fullName evidence="12">OmpA-like domain-containing protein</fullName>
    </recommendedName>
</protein>
<dbReference type="PANTHER" id="PTHR30329:SF21">
    <property type="entry name" value="LIPOPROTEIN YIAD-RELATED"/>
    <property type="match status" value="1"/>
</dbReference>
<dbReference type="InterPro" id="IPR006664">
    <property type="entry name" value="OMP_bac"/>
</dbReference>
<evidence type="ECO:0000256" key="3">
    <source>
        <dbReference type="ARBA" id="ARBA00022452"/>
    </source>
</evidence>
<evidence type="ECO:0000259" key="12">
    <source>
        <dbReference type="PROSITE" id="PS51123"/>
    </source>
</evidence>
<dbReference type="OrthoDB" id="1522982at2"/>
<evidence type="ECO:0000256" key="6">
    <source>
        <dbReference type="ARBA" id="ARBA00023114"/>
    </source>
</evidence>
<proteinExistence type="predicted"/>
<evidence type="ECO:0000313" key="14">
    <source>
        <dbReference type="Proteomes" id="UP000223913"/>
    </source>
</evidence>
<evidence type="ECO:0000256" key="2">
    <source>
        <dbReference type="ARBA" id="ARBA00022448"/>
    </source>
</evidence>
<dbReference type="PANTHER" id="PTHR30329">
    <property type="entry name" value="STATOR ELEMENT OF FLAGELLAR MOTOR COMPLEX"/>
    <property type="match status" value="1"/>
</dbReference>
<dbReference type="PRINTS" id="PR01021">
    <property type="entry name" value="OMPADOMAIN"/>
</dbReference>
<dbReference type="Gene3D" id="3.30.1330.60">
    <property type="entry name" value="OmpA-like domain"/>
    <property type="match status" value="1"/>
</dbReference>
<evidence type="ECO:0000256" key="7">
    <source>
        <dbReference type="ARBA" id="ARBA00023136"/>
    </source>
</evidence>
<keyword evidence="14" id="KW-1185">Reference proteome</keyword>
<feature type="compositionally biased region" description="Basic and acidic residues" evidence="10">
    <location>
        <begin position="277"/>
        <end position="299"/>
    </location>
</feature>
<keyword evidence="6" id="KW-0626">Porin</keyword>
<sequence length="484" mass="53542">MTRRITLAAVLILGLLFNANAQRKNNGPKPRNMWEVGANGGYLFYSGDVPSEGGWAAGIHFRKALDHAFSLRADVLYGMTKGDNGTNRLYDSKWTSGTVFGILSMNNFSIDRKARKFNYYILIGAGFNRFETNYINEGDGMQGSTDRGTIEMDLAPHMTPGAGFAVRLSKRLNIGAEYQGMILFGRRADLLDGSELEKGIRSPFRDIANYANLKINFNLGNPSKKSEPLYWVSPGDVVFQEIDEIKKRQDEAFQDSDKDGVIDLLDQEENTPPNAEVDTKGRTLDSDKDGVPNYRDKEPYYPPRAGEEVDDDGVVINPIAGPNGANGSGGVTEDRVREIIDEELSKYNLSEGGSTVAEWFLPMIHFGTNSHSVKYSDYGTLAGIARMMKGNPSLRLVVEGHTDQTGGESYNDMLSYERAKAVVDHMETNHGISRGRFVIIWKGKENGLVPQNSSYMNRRVEFRAAGPGDYEMAPPSESGKSNGY</sequence>
<comment type="subcellular location">
    <subcellularLocation>
        <location evidence="1">Cell outer membrane</location>
        <topology evidence="1">Multi-pass membrane protein</topology>
    </subcellularLocation>
</comment>
<keyword evidence="11" id="KW-0732">Signal</keyword>
<name>A0A2D0N4L4_FLAN2</name>
<feature type="chain" id="PRO_5013311097" description="OmpA-like domain-containing protein" evidence="11">
    <location>
        <begin position="22"/>
        <end position="484"/>
    </location>
</feature>
<keyword evidence="5" id="KW-0406">Ion transport</keyword>
<feature type="signal peptide" evidence="11">
    <location>
        <begin position="1"/>
        <end position="21"/>
    </location>
</feature>
<dbReference type="SUPFAM" id="SSF103088">
    <property type="entry name" value="OmpA-like"/>
    <property type="match status" value="1"/>
</dbReference>
<dbReference type="GO" id="GO:0046930">
    <property type="term" value="C:pore complex"/>
    <property type="evidence" value="ECO:0007669"/>
    <property type="project" value="UniProtKB-KW"/>
</dbReference>
<keyword evidence="7 9" id="KW-0472">Membrane</keyword>
<evidence type="ECO:0000256" key="4">
    <source>
        <dbReference type="ARBA" id="ARBA00022692"/>
    </source>
</evidence>
<evidence type="ECO:0000256" key="1">
    <source>
        <dbReference type="ARBA" id="ARBA00004571"/>
    </source>
</evidence>
<dbReference type="EMBL" id="PDUD01000032">
    <property type="protein sequence ID" value="PHN03330.1"/>
    <property type="molecule type" value="Genomic_DNA"/>
</dbReference>
<dbReference type="GO" id="GO:0006811">
    <property type="term" value="P:monoatomic ion transport"/>
    <property type="evidence" value="ECO:0007669"/>
    <property type="project" value="UniProtKB-KW"/>
</dbReference>
<gene>
    <name evidence="13" type="ORF">CRP01_26975</name>
</gene>
<dbReference type="InterPro" id="IPR050330">
    <property type="entry name" value="Bact_OuterMem_StrucFunc"/>
</dbReference>
<keyword evidence="2" id="KW-0813">Transport</keyword>
<dbReference type="GO" id="GO:0015288">
    <property type="term" value="F:porin activity"/>
    <property type="evidence" value="ECO:0007669"/>
    <property type="project" value="UniProtKB-KW"/>
</dbReference>
<dbReference type="SUPFAM" id="SSF103647">
    <property type="entry name" value="TSP type-3 repeat"/>
    <property type="match status" value="1"/>
</dbReference>
<dbReference type="Pfam" id="PF00691">
    <property type="entry name" value="OmpA"/>
    <property type="match status" value="1"/>
</dbReference>
<evidence type="ECO:0000256" key="9">
    <source>
        <dbReference type="PROSITE-ProRule" id="PRU00473"/>
    </source>
</evidence>
<dbReference type="SUPFAM" id="SSF56925">
    <property type="entry name" value="OMPA-like"/>
    <property type="match status" value="1"/>
</dbReference>
<dbReference type="RefSeq" id="WP_099153167.1">
    <property type="nucleotide sequence ID" value="NZ_PDUD01000032.1"/>
</dbReference>